<dbReference type="GO" id="GO:0006813">
    <property type="term" value="P:potassium ion transport"/>
    <property type="evidence" value="ECO:0007669"/>
    <property type="project" value="UniProtKB-KW"/>
</dbReference>
<evidence type="ECO:0000256" key="3">
    <source>
        <dbReference type="ARBA" id="ARBA00022538"/>
    </source>
</evidence>
<dbReference type="Pfam" id="PF00999">
    <property type="entry name" value="Na_H_Exchanger"/>
    <property type="match status" value="1"/>
</dbReference>
<evidence type="ECO:0000313" key="16">
    <source>
        <dbReference type="Proteomes" id="UP000825935"/>
    </source>
</evidence>
<dbReference type="InterPro" id="IPR050794">
    <property type="entry name" value="CPA2_transporter"/>
</dbReference>
<feature type="region of interest" description="Disordered" evidence="10">
    <location>
        <begin position="451"/>
        <end position="472"/>
    </location>
</feature>
<evidence type="ECO:0000313" key="15">
    <source>
        <dbReference type="EMBL" id="KAH7294114.1"/>
    </source>
</evidence>
<feature type="transmembrane region" description="Helical" evidence="11">
    <location>
        <begin position="30"/>
        <end position="49"/>
    </location>
</feature>
<feature type="transmembrane region" description="Helical" evidence="11">
    <location>
        <begin position="94"/>
        <end position="114"/>
    </location>
</feature>
<feature type="compositionally biased region" description="Polar residues" evidence="10">
    <location>
        <begin position="457"/>
        <end position="472"/>
    </location>
</feature>
<dbReference type="InterPro" id="IPR038770">
    <property type="entry name" value="Na+/solute_symporter_sf"/>
</dbReference>
<keyword evidence="3" id="KW-0633">Potassium transport</keyword>
<keyword evidence="5" id="KW-0630">Potassium</keyword>
<dbReference type="GO" id="GO:0015297">
    <property type="term" value="F:antiporter activity"/>
    <property type="evidence" value="ECO:0007669"/>
    <property type="project" value="InterPro"/>
</dbReference>
<feature type="transmembrane region" description="Helical" evidence="11">
    <location>
        <begin position="61"/>
        <end position="82"/>
    </location>
</feature>
<dbReference type="GO" id="GO:0016020">
    <property type="term" value="C:membrane"/>
    <property type="evidence" value="ECO:0007669"/>
    <property type="project" value="UniProtKB-SubCell"/>
</dbReference>
<comment type="caution">
    <text evidence="15">The sequence shown here is derived from an EMBL/GenBank/DDBJ whole genome shotgun (WGS) entry which is preliminary data.</text>
</comment>
<evidence type="ECO:0008006" key="17">
    <source>
        <dbReference type="Google" id="ProtNLM"/>
    </source>
</evidence>
<protein>
    <recommendedName>
        <fullName evidence="17">Cation/H+ exchanger domain-containing protein</fullName>
    </recommendedName>
</protein>
<sequence length="852" mass="90067">MASNSSSQTCFTPMPAVSNGILQGEFPYNFALPLLTMQINIVLLVTRIMAAIFKPIKQPQVLAEIIGGVLLGPTALGRIHIYKETLFPAKSIPLLETVATMGLMFFIFMVGMNLDLKVLKKVGRKALLIAGTGIAVPFIASIGLASLVRSSIGLAKGVKMAPLLIFLGAPVSMSAFSVLVRIMAELKLLSTDVAKLAIPIGALNDMTIWSLLAVGVAIGGGGGGKGGALTPVYVILLAAALVAFMFIVGRRAMGWLARRATREGGAVSDTCVCVTLVAVLASGLCSDAVGVHAVLGPFLLGLVLPKDTDFPQLITHKIEDFVTGLFLPLFFASSGLKTNLGALHGLASLAFLLLFVCTASVGKILASFVTARLIGLPNRRALILGFLLNTKGLAVLIVLNIGKDLKVLTDELFAILVLTALLTSFVTTPSVTALCKGGIGGGEADTKVAGDNGDGISLSSTSGKPSTKSRTYPNRNVASLITGTTSSSQLRILACAYTPHTHSPFMNLLEACRGDKASALKLYPLQLSPLSDRPSSLLMLANHSCGGGDDAAQTDRPSARSCCPPVSISFPASSSLSKVIVRPLSTVSSIDSMYEDICNLAIQKRVALILLPYYKNPSYSPCHTISSMFEELSLNKVVGKVTDHAPCSVGILVERSSVSISPIHPSFFSYKVAVLFCGGPDDREALFVGSRMIGHPGVALRVVRFLLHSHYSIHGSGQVQASNTDSSLPDGMDEEKGLPPPQNDEAKATLDDAKERRLDDEAIAKVKEKASEFSFIYEEHPIVAGQSLIDAVKGFAKEMHEVNMFIVGRGRERPRAESSEEGSELGAVGGLLSSYSGFKFHSCILVVQQHCS</sequence>
<feature type="transmembrane region" description="Helical" evidence="11">
    <location>
        <begin position="381"/>
        <end position="401"/>
    </location>
</feature>
<dbReference type="InterPro" id="IPR006153">
    <property type="entry name" value="Cation/H_exchanger_TM"/>
</dbReference>
<keyword evidence="6 11" id="KW-1133">Transmembrane helix</keyword>
<dbReference type="OrthoDB" id="2687058at2759"/>
<evidence type="ECO:0000259" key="14">
    <source>
        <dbReference type="Pfam" id="PF23259"/>
    </source>
</evidence>
<proteinExistence type="inferred from homology"/>
<feature type="region of interest" description="Disordered" evidence="10">
    <location>
        <begin position="716"/>
        <end position="746"/>
    </location>
</feature>
<feature type="transmembrane region" description="Helical" evidence="11">
    <location>
        <begin position="160"/>
        <end position="184"/>
    </location>
</feature>
<dbReference type="OMA" id="MDEDICR"/>
<dbReference type="Gene3D" id="1.20.1530.20">
    <property type="match status" value="1"/>
</dbReference>
<dbReference type="EMBL" id="CM035433">
    <property type="protein sequence ID" value="KAH7294114.1"/>
    <property type="molecule type" value="Genomic_DNA"/>
</dbReference>
<dbReference type="Pfam" id="PF23259">
    <property type="entry name" value="CHX17_C"/>
    <property type="match status" value="1"/>
</dbReference>
<keyword evidence="4 11" id="KW-0812">Transmembrane</keyword>
<dbReference type="InterPro" id="IPR057290">
    <property type="entry name" value="CHX17_C"/>
</dbReference>
<feature type="transmembrane region" description="Helical" evidence="11">
    <location>
        <begin position="196"/>
        <end position="218"/>
    </location>
</feature>
<feature type="transmembrane region" description="Helical" evidence="11">
    <location>
        <begin position="126"/>
        <end position="148"/>
    </location>
</feature>
<evidence type="ECO:0000256" key="9">
    <source>
        <dbReference type="ARBA" id="ARBA00038341"/>
    </source>
</evidence>
<evidence type="ECO:0000256" key="10">
    <source>
        <dbReference type="SAM" id="MobiDB-lite"/>
    </source>
</evidence>
<keyword evidence="8 11" id="KW-0472">Membrane</keyword>
<evidence type="ECO:0000256" key="1">
    <source>
        <dbReference type="ARBA" id="ARBA00004141"/>
    </source>
</evidence>
<evidence type="ECO:0000256" key="5">
    <source>
        <dbReference type="ARBA" id="ARBA00022958"/>
    </source>
</evidence>
<reference evidence="15" key="1">
    <citation type="submission" date="2021-08" db="EMBL/GenBank/DDBJ databases">
        <title>WGS assembly of Ceratopteris richardii.</title>
        <authorList>
            <person name="Marchant D.B."/>
            <person name="Chen G."/>
            <person name="Jenkins J."/>
            <person name="Shu S."/>
            <person name="Leebens-Mack J."/>
            <person name="Grimwood J."/>
            <person name="Schmutz J."/>
            <person name="Soltis P."/>
            <person name="Soltis D."/>
            <person name="Chen Z.-H."/>
        </authorList>
    </citation>
    <scope>NUCLEOTIDE SEQUENCE</scope>
    <source>
        <strain evidence="15">Whitten #5841</strain>
        <tissue evidence="15">Leaf</tissue>
    </source>
</reference>
<evidence type="ECO:0000256" key="2">
    <source>
        <dbReference type="ARBA" id="ARBA00022448"/>
    </source>
</evidence>
<gene>
    <name evidence="15" type="ORF">KP509_28G057200</name>
</gene>
<comment type="subcellular location">
    <subcellularLocation>
        <location evidence="1">Membrane</location>
        <topology evidence="1">Multi-pass membrane protein</topology>
    </subcellularLocation>
</comment>
<feature type="transmembrane region" description="Helical" evidence="11">
    <location>
        <begin position="230"/>
        <end position="249"/>
    </location>
</feature>
<keyword evidence="7" id="KW-0406">Ion transport</keyword>
<dbReference type="PANTHER" id="PTHR32468:SF0">
    <property type="entry name" value="K(+)_H(+) ANTIPORTER 1"/>
    <property type="match status" value="1"/>
</dbReference>
<feature type="domain" description="Cation/H+ exchanger transmembrane" evidence="12">
    <location>
        <begin position="45"/>
        <end position="436"/>
    </location>
</feature>
<dbReference type="PANTHER" id="PTHR32468">
    <property type="entry name" value="CATION/H + ANTIPORTER"/>
    <property type="match status" value="1"/>
</dbReference>
<evidence type="ECO:0000259" key="13">
    <source>
        <dbReference type="Pfam" id="PF23256"/>
    </source>
</evidence>
<evidence type="ECO:0000256" key="6">
    <source>
        <dbReference type="ARBA" id="ARBA00022989"/>
    </source>
</evidence>
<dbReference type="GO" id="GO:0006885">
    <property type="term" value="P:regulation of pH"/>
    <property type="evidence" value="ECO:0007669"/>
    <property type="project" value="TreeGrafter"/>
</dbReference>
<feature type="compositionally biased region" description="Polar residues" evidence="10">
    <location>
        <begin position="716"/>
        <end position="727"/>
    </location>
</feature>
<keyword evidence="2" id="KW-0813">Transport</keyword>
<evidence type="ECO:0000256" key="4">
    <source>
        <dbReference type="ARBA" id="ARBA00022692"/>
    </source>
</evidence>
<dbReference type="Pfam" id="PF23256">
    <property type="entry name" value="CHX17_2nd"/>
    <property type="match status" value="1"/>
</dbReference>
<dbReference type="GO" id="GO:0012505">
    <property type="term" value="C:endomembrane system"/>
    <property type="evidence" value="ECO:0007669"/>
    <property type="project" value="TreeGrafter"/>
</dbReference>
<accession>A0A8T2RE85</accession>
<feature type="transmembrane region" description="Helical" evidence="11">
    <location>
        <begin position="413"/>
        <end position="435"/>
    </location>
</feature>
<feature type="domain" description="Cation/H(+) antiporter central" evidence="13">
    <location>
        <begin position="520"/>
        <end position="656"/>
    </location>
</feature>
<keyword evidence="16" id="KW-1185">Reference proteome</keyword>
<feature type="domain" description="Cation/H(+) antiporter C-terminal" evidence="14">
    <location>
        <begin position="670"/>
        <end position="703"/>
    </location>
</feature>
<dbReference type="Proteomes" id="UP000825935">
    <property type="component" value="Chromosome 28"/>
</dbReference>
<organism evidence="15 16">
    <name type="scientific">Ceratopteris richardii</name>
    <name type="common">Triangle waterfern</name>
    <dbReference type="NCBI Taxonomy" id="49495"/>
    <lineage>
        <taxon>Eukaryota</taxon>
        <taxon>Viridiplantae</taxon>
        <taxon>Streptophyta</taxon>
        <taxon>Embryophyta</taxon>
        <taxon>Tracheophyta</taxon>
        <taxon>Polypodiopsida</taxon>
        <taxon>Polypodiidae</taxon>
        <taxon>Polypodiales</taxon>
        <taxon>Pteridineae</taxon>
        <taxon>Pteridaceae</taxon>
        <taxon>Parkerioideae</taxon>
        <taxon>Ceratopteris</taxon>
    </lineage>
</organism>
<evidence type="ECO:0000256" key="7">
    <source>
        <dbReference type="ARBA" id="ARBA00023065"/>
    </source>
</evidence>
<evidence type="ECO:0000256" key="11">
    <source>
        <dbReference type="SAM" id="Phobius"/>
    </source>
</evidence>
<evidence type="ECO:0000259" key="12">
    <source>
        <dbReference type="Pfam" id="PF00999"/>
    </source>
</evidence>
<dbReference type="InterPro" id="IPR057291">
    <property type="entry name" value="CHX17_2nd"/>
</dbReference>
<dbReference type="AlphaFoldDB" id="A0A8T2RE85"/>
<name>A0A8T2RE85_CERRI</name>
<feature type="transmembrane region" description="Helical" evidence="11">
    <location>
        <begin position="346"/>
        <end position="369"/>
    </location>
</feature>
<comment type="similarity">
    <text evidence="9">Belongs to the monovalent cation:proton antiporter 2 (CPA2) transporter (TC 2.A.37) family. CHX (TC 2.A.37.4) subfamily.</text>
</comment>
<evidence type="ECO:0000256" key="8">
    <source>
        <dbReference type="ARBA" id="ARBA00023136"/>
    </source>
</evidence>
<dbReference type="GO" id="GO:1902600">
    <property type="term" value="P:proton transmembrane transport"/>
    <property type="evidence" value="ECO:0007669"/>
    <property type="project" value="InterPro"/>
</dbReference>